<dbReference type="EMBL" id="KQ981523">
    <property type="protein sequence ID" value="KYN40266.1"/>
    <property type="molecule type" value="Genomic_DNA"/>
</dbReference>
<name>A0A195FIS0_9HYME</name>
<reference evidence="1 2" key="1">
    <citation type="submission" date="2016-03" db="EMBL/GenBank/DDBJ databases">
        <title>Trachymyrmex septentrionalis WGS genome.</title>
        <authorList>
            <person name="Nygaard S."/>
            <person name="Hu H."/>
            <person name="Boomsma J."/>
            <person name="Zhang G."/>
        </authorList>
    </citation>
    <scope>NUCLEOTIDE SEQUENCE [LARGE SCALE GENOMIC DNA]</scope>
    <source>
        <strain evidence="1">Tsep2-gDNA-1</strain>
        <tissue evidence="1">Whole body</tissue>
    </source>
</reference>
<gene>
    <name evidence="1" type="ORF">ALC56_05211</name>
</gene>
<evidence type="ECO:0000313" key="2">
    <source>
        <dbReference type="Proteomes" id="UP000078541"/>
    </source>
</evidence>
<protein>
    <submittedName>
        <fullName evidence="1">Uncharacterized protein</fullName>
    </submittedName>
</protein>
<dbReference type="STRING" id="34720.A0A195FIS0"/>
<evidence type="ECO:0000313" key="1">
    <source>
        <dbReference type="EMBL" id="KYN40266.1"/>
    </source>
</evidence>
<sequence>MAEGQRNFGESLSLSRERYNQRREYNGYTPRTAFQSVPAHGRSAEVPYWLFTIGQAEHYATVLSLGMPPVEMPLLSNTLQLGLQYCKLIFFRTLSQSFKPPLRRTATLGCNFVELGRAAVAAINMNTASFLRYIVDVASASVLLATRMISRTSSREAARIVRDPVFNLRIERRISFASNIDKVSGYRRHTRFSRGPCWANGTATER</sequence>
<accession>A0A195FIS0</accession>
<organism evidence="1 2">
    <name type="scientific">Trachymyrmex septentrionalis</name>
    <dbReference type="NCBI Taxonomy" id="34720"/>
    <lineage>
        <taxon>Eukaryota</taxon>
        <taxon>Metazoa</taxon>
        <taxon>Ecdysozoa</taxon>
        <taxon>Arthropoda</taxon>
        <taxon>Hexapoda</taxon>
        <taxon>Insecta</taxon>
        <taxon>Pterygota</taxon>
        <taxon>Neoptera</taxon>
        <taxon>Endopterygota</taxon>
        <taxon>Hymenoptera</taxon>
        <taxon>Apocrita</taxon>
        <taxon>Aculeata</taxon>
        <taxon>Formicoidea</taxon>
        <taxon>Formicidae</taxon>
        <taxon>Myrmicinae</taxon>
        <taxon>Trachymyrmex</taxon>
    </lineage>
</organism>
<proteinExistence type="predicted"/>
<dbReference type="Proteomes" id="UP000078541">
    <property type="component" value="Unassembled WGS sequence"/>
</dbReference>
<keyword evidence="2" id="KW-1185">Reference proteome</keyword>
<dbReference type="AlphaFoldDB" id="A0A195FIS0"/>